<dbReference type="InterPro" id="IPR039894">
    <property type="entry name" value="Pus10-like"/>
</dbReference>
<organism evidence="1 2">
    <name type="scientific">Datura stramonium</name>
    <name type="common">Jimsonweed</name>
    <name type="synonym">Common thornapple</name>
    <dbReference type="NCBI Taxonomy" id="4076"/>
    <lineage>
        <taxon>Eukaryota</taxon>
        <taxon>Viridiplantae</taxon>
        <taxon>Streptophyta</taxon>
        <taxon>Embryophyta</taxon>
        <taxon>Tracheophyta</taxon>
        <taxon>Spermatophyta</taxon>
        <taxon>Magnoliopsida</taxon>
        <taxon>eudicotyledons</taxon>
        <taxon>Gunneridae</taxon>
        <taxon>Pentapetalae</taxon>
        <taxon>asterids</taxon>
        <taxon>lamiids</taxon>
        <taxon>Solanales</taxon>
        <taxon>Solanaceae</taxon>
        <taxon>Solanoideae</taxon>
        <taxon>Datureae</taxon>
        <taxon>Datura</taxon>
    </lineage>
</organism>
<evidence type="ECO:0000313" key="1">
    <source>
        <dbReference type="EMBL" id="MCD7468443.1"/>
    </source>
</evidence>
<dbReference type="EMBL" id="JACEIK010001336">
    <property type="protein sequence ID" value="MCD7468443.1"/>
    <property type="molecule type" value="Genomic_DNA"/>
</dbReference>
<keyword evidence="2" id="KW-1185">Reference proteome</keyword>
<dbReference type="PANTHER" id="PTHR21568">
    <property type="entry name" value="TRNA PSEUDOURIDINE SYNTHASE PUS10"/>
    <property type="match status" value="1"/>
</dbReference>
<comment type="caution">
    <text evidence="1">The sequence shown here is derived from an EMBL/GenBank/DDBJ whole genome shotgun (WGS) entry which is preliminary data.</text>
</comment>
<name>A0ABS8TBD9_DATST</name>
<proteinExistence type="predicted"/>
<dbReference type="PANTHER" id="PTHR21568:SF0">
    <property type="entry name" value="TRNA PSEUDOURIDINE SYNTHASE PUS10"/>
    <property type="match status" value="1"/>
</dbReference>
<protein>
    <submittedName>
        <fullName evidence="1">Uncharacterized protein</fullName>
    </submittedName>
</protein>
<evidence type="ECO:0000313" key="2">
    <source>
        <dbReference type="Proteomes" id="UP000823775"/>
    </source>
</evidence>
<sequence length="181" mass="20561">MAGEVAAEEVCAVKHLSSAEVAAEEEKLRLLREAVHALPVNAVKDLWSIGACVRCIFRLFGLHELMCAHPSLSISKWCDILEEVMRKKDVDTADHPQKDREFSNEQSHQERSRETNFCKVCLGILQFLYYDDAQTLLKKYSANDFALVISELVKQQYQQIDSFSLEVSLPSAVTENEQAVW</sequence>
<accession>A0ABS8TBD9</accession>
<gene>
    <name evidence="1" type="ORF">HAX54_006636</name>
</gene>
<reference evidence="1 2" key="1">
    <citation type="journal article" date="2021" name="BMC Genomics">
        <title>Datura genome reveals duplications of psychoactive alkaloid biosynthetic genes and high mutation rate following tissue culture.</title>
        <authorList>
            <person name="Rajewski A."/>
            <person name="Carter-House D."/>
            <person name="Stajich J."/>
            <person name="Litt A."/>
        </authorList>
    </citation>
    <scope>NUCLEOTIDE SEQUENCE [LARGE SCALE GENOMIC DNA]</scope>
    <source>
        <strain evidence="1">AR-01</strain>
    </source>
</reference>
<dbReference type="Proteomes" id="UP000823775">
    <property type="component" value="Unassembled WGS sequence"/>
</dbReference>